<sequence>MTSDDFKKSTANLKKAVPLMIKNHVAATPANYALWYTYVD</sequence>
<evidence type="ECO:0000313" key="2">
    <source>
        <dbReference type="Proteomes" id="UP000555836"/>
    </source>
</evidence>
<comment type="caution">
    <text evidence="1">The sequence shown here is derived from an EMBL/GenBank/DDBJ whole genome shotgun (WGS) entry which is preliminary data.</text>
</comment>
<dbReference type="Proteomes" id="UP000555836">
    <property type="component" value="Unassembled WGS sequence"/>
</dbReference>
<name>A0A7Y0X4E8_VIBPH</name>
<accession>A0A7Y0X4E8</accession>
<organism evidence="1 2">
    <name type="scientific">Vibrio parahaemolyticus</name>
    <dbReference type="NCBI Taxonomy" id="670"/>
    <lineage>
        <taxon>Bacteria</taxon>
        <taxon>Pseudomonadati</taxon>
        <taxon>Pseudomonadota</taxon>
        <taxon>Gammaproteobacteria</taxon>
        <taxon>Vibrionales</taxon>
        <taxon>Vibrionaceae</taxon>
        <taxon>Vibrio</taxon>
    </lineage>
</organism>
<gene>
    <name evidence="1" type="ORF">HKB21_02785</name>
</gene>
<protein>
    <submittedName>
        <fullName evidence="1">GGDEF domain-containing protein</fullName>
    </submittedName>
</protein>
<feature type="non-terminal residue" evidence="1">
    <location>
        <position position="40"/>
    </location>
</feature>
<dbReference type="AlphaFoldDB" id="A0A7Y0X4E8"/>
<reference evidence="1 2" key="1">
    <citation type="submission" date="2020-04" db="EMBL/GenBank/DDBJ databases">
        <title>Whole-genome sequencing of Vibrio spp. from China reveals different genetic environments of blaCTX-M-14 among diverse lineages.</title>
        <authorList>
            <person name="Zheng Z."/>
            <person name="Ye L."/>
            <person name="Chen S."/>
        </authorList>
    </citation>
    <scope>NUCLEOTIDE SEQUENCE [LARGE SCALE GENOMIC DNA]</scope>
    <source>
        <strain evidence="1 2">Vb0574</strain>
    </source>
</reference>
<proteinExistence type="predicted"/>
<dbReference type="EMBL" id="JABCLD010000337">
    <property type="protein sequence ID" value="NMU24542.1"/>
    <property type="molecule type" value="Genomic_DNA"/>
</dbReference>
<evidence type="ECO:0000313" key="1">
    <source>
        <dbReference type="EMBL" id="NMU24542.1"/>
    </source>
</evidence>